<protein>
    <recommendedName>
        <fullName evidence="2">Phosphocarrier protein HPr</fullName>
    </recommendedName>
</protein>
<dbReference type="EMBL" id="AP024747">
    <property type="protein sequence ID" value="BCY24775.1"/>
    <property type="molecule type" value="Genomic_DNA"/>
</dbReference>
<evidence type="ECO:0000313" key="6">
    <source>
        <dbReference type="Proteomes" id="UP000825072"/>
    </source>
</evidence>
<keyword evidence="3" id="KW-0762">Sugar transport</keyword>
<feature type="domain" description="HPr" evidence="4">
    <location>
        <begin position="1"/>
        <end position="89"/>
    </location>
</feature>
<dbReference type="SUPFAM" id="SSF55594">
    <property type="entry name" value="HPr-like"/>
    <property type="match status" value="1"/>
</dbReference>
<dbReference type="Gene3D" id="3.30.1340.10">
    <property type="entry name" value="HPr-like"/>
    <property type="match status" value="1"/>
</dbReference>
<dbReference type="PROSITE" id="PS51350">
    <property type="entry name" value="PTS_HPR_DOM"/>
    <property type="match status" value="1"/>
</dbReference>
<proteinExistence type="predicted"/>
<name>A0AAD1KMW3_9ACTN</name>
<dbReference type="Pfam" id="PF00381">
    <property type="entry name" value="PTS-HPr"/>
    <property type="match status" value="1"/>
</dbReference>
<evidence type="ECO:0000313" key="5">
    <source>
        <dbReference type="EMBL" id="BCY24775.1"/>
    </source>
</evidence>
<dbReference type="InterPro" id="IPR000032">
    <property type="entry name" value="HPr-like"/>
</dbReference>
<dbReference type="PANTHER" id="PTHR33705:SF1">
    <property type="entry name" value="PHOSPHOCARRIER PROTEIN HPR"/>
    <property type="match status" value="1"/>
</dbReference>
<dbReference type="InterPro" id="IPR050399">
    <property type="entry name" value="HPr"/>
</dbReference>
<comment type="function">
    <text evidence="1">General (non sugar-specific) component of the phosphoenolpyruvate-dependent sugar phosphotransferase system (sugar PTS). This major carbohydrate active-transport system catalyzes the phosphorylation of incoming sugar substrates concomitantly with their translocation across the cell membrane. The phosphoryl group from phosphoenolpyruvate (PEP) is transferred to the phosphoryl carrier protein HPr by enzyme I. Phospho-HPr then transfers it to the PTS EIIA domain.</text>
</comment>
<accession>A0AAD1KMW3</accession>
<reference evidence="5" key="1">
    <citation type="submission" date="2021-06" db="EMBL/GenBank/DDBJ databases">
        <title>Genome sequence of Cutibacterium modestum strain KB17-24694.</title>
        <authorList>
            <person name="Dekio I."/>
            <person name="Asahina A."/>
            <person name="Nishida M."/>
        </authorList>
    </citation>
    <scope>NUCLEOTIDE SEQUENCE</scope>
    <source>
        <strain evidence="5">KB17-24694</strain>
    </source>
</reference>
<sequence length="98" mass="10415">MIRSLVSVGLQASIHARVAAQVVLIASRFRSSAYVRSSGGTASLTQLADLLALDIDANDTIEILVDGSDEVMALEALTSFLENATPTKGHPYHEGHDH</sequence>
<keyword evidence="3" id="KW-0813">Transport</keyword>
<evidence type="ECO:0000256" key="3">
    <source>
        <dbReference type="ARBA" id="ARBA00022597"/>
    </source>
</evidence>
<dbReference type="GeneID" id="92880163"/>
<evidence type="ECO:0000256" key="1">
    <source>
        <dbReference type="ARBA" id="ARBA00003681"/>
    </source>
</evidence>
<evidence type="ECO:0000259" key="4">
    <source>
        <dbReference type="PROSITE" id="PS51350"/>
    </source>
</evidence>
<dbReference type="AlphaFoldDB" id="A0AAD1KMW3"/>
<gene>
    <name evidence="5" type="ORF">KB1_07650</name>
</gene>
<dbReference type="InterPro" id="IPR035895">
    <property type="entry name" value="HPr-like_sf"/>
</dbReference>
<dbReference type="PRINTS" id="PR00107">
    <property type="entry name" value="PHOSPHOCPHPR"/>
</dbReference>
<dbReference type="PANTHER" id="PTHR33705">
    <property type="entry name" value="PHOSPHOCARRIER PROTEIN HPR"/>
    <property type="match status" value="1"/>
</dbReference>
<dbReference type="Proteomes" id="UP000825072">
    <property type="component" value="Chromosome 1"/>
</dbReference>
<dbReference type="RefSeq" id="WP_002526975.1">
    <property type="nucleotide sequence ID" value="NZ_AP024747.1"/>
</dbReference>
<organism evidence="5 6">
    <name type="scientific">Cutibacterium modestum</name>
    <dbReference type="NCBI Taxonomy" id="2559073"/>
    <lineage>
        <taxon>Bacteria</taxon>
        <taxon>Bacillati</taxon>
        <taxon>Actinomycetota</taxon>
        <taxon>Actinomycetes</taxon>
        <taxon>Propionibacteriales</taxon>
        <taxon>Propionibacteriaceae</taxon>
        <taxon>Cutibacterium</taxon>
    </lineage>
</organism>
<evidence type="ECO:0000256" key="2">
    <source>
        <dbReference type="ARBA" id="ARBA00020422"/>
    </source>
</evidence>